<evidence type="ECO:0000256" key="5">
    <source>
        <dbReference type="ARBA" id="ARBA00023163"/>
    </source>
</evidence>
<dbReference type="RefSeq" id="WP_115690646.1">
    <property type="nucleotide sequence ID" value="NZ_CP031417.1"/>
</dbReference>
<dbReference type="SUPFAM" id="SSF46785">
    <property type="entry name" value="Winged helix' DNA-binding domain"/>
    <property type="match status" value="1"/>
</dbReference>
<dbReference type="SUPFAM" id="SSF53850">
    <property type="entry name" value="Periplasmic binding protein-like II"/>
    <property type="match status" value="1"/>
</dbReference>
<dbReference type="InterPro" id="IPR005119">
    <property type="entry name" value="LysR_subst-bd"/>
</dbReference>
<reference evidence="7 8" key="1">
    <citation type="submission" date="2018-07" db="EMBL/GenBank/DDBJ databases">
        <authorList>
            <person name="Quirk P.G."/>
            <person name="Krulwich T.A."/>
        </authorList>
    </citation>
    <scope>NUCLEOTIDE SEQUENCE [LARGE SCALE GENOMIC DNA]</scope>
    <source>
        <strain evidence="7 8">CC-BB4</strain>
    </source>
</reference>
<dbReference type="Gene3D" id="1.10.10.10">
    <property type="entry name" value="Winged helix-like DNA-binding domain superfamily/Winged helix DNA-binding domain"/>
    <property type="match status" value="1"/>
</dbReference>
<dbReference type="PROSITE" id="PS50931">
    <property type="entry name" value="HTH_LYSR"/>
    <property type="match status" value="1"/>
</dbReference>
<evidence type="ECO:0000313" key="7">
    <source>
        <dbReference type="EMBL" id="AXK80725.1"/>
    </source>
</evidence>
<dbReference type="PRINTS" id="PR00039">
    <property type="entry name" value="HTHLYSR"/>
</dbReference>
<dbReference type="Gene3D" id="3.40.190.10">
    <property type="entry name" value="Periplasmic binding protein-like II"/>
    <property type="match status" value="2"/>
</dbReference>
<evidence type="ECO:0000259" key="6">
    <source>
        <dbReference type="PROSITE" id="PS50931"/>
    </source>
</evidence>
<dbReference type="OrthoDB" id="8339333at2"/>
<evidence type="ECO:0000256" key="4">
    <source>
        <dbReference type="ARBA" id="ARBA00023125"/>
    </source>
</evidence>
<dbReference type="GO" id="GO:0003700">
    <property type="term" value="F:DNA-binding transcription factor activity"/>
    <property type="evidence" value="ECO:0007669"/>
    <property type="project" value="InterPro"/>
</dbReference>
<keyword evidence="8" id="KW-1185">Reference proteome</keyword>
<protein>
    <submittedName>
        <fullName evidence="7">LysR family transcriptional regulator</fullName>
    </submittedName>
</protein>
<dbReference type="PANTHER" id="PTHR30118:SF15">
    <property type="entry name" value="TRANSCRIPTIONAL REGULATORY PROTEIN"/>
    <property type="match status" value="1"/>
</dbReference>
<gene>
    <name evidence="7" type="ORF">DW352_09520</name>
</gene>
<dbReference type="KEGG" id="ptaw:DW352_09520"/>
<dbReference type="InterPro" id="IPR050389">
    <property type="entry name" value="LysR-type_TF"/>
</dbReference>
<dbReference type="CDD" id="cd08459">
    <property type="entry name" value="PBP2_DntR_NahR_LinR_like"/>
    <property type="match status" value="1"/>
</dbReference>
<dbReference type="EMBL" id="CP031417">
    <property type="protein sequence ID" value="AXK80725.1"/>
    <property type="molecule type" value="Genomic_DNA"/>
</dbReference>
<dbReference type="AlphaFoldDB" id="A0A345ZUX8"/>
<evidence type="ECO:0000256" key="3">
    <source>
        <dbReference type="ARBA" id="ARBA00023015"/>
    </source>
</evidence>
<dbReference type="InterPro" id="IPR000847">
    <property type="entry name" value="LysR_HTH_N"/>
</dbReference>
<evidence type="ECO:0000256" key="1">
    <source>
        <dbReference type="ARBA" id="ARBA00009437"/>
    </source>
</evidence>
<keyword evidence="5" id="KW-0804">Transcription</keyword>
<dbReference type="Pfam" id="PF03466">
    <property type="entry name" value="LysR_substrate"/>
    <property type="match status" value="1"/>
</dbReference>
<keyword evidence="3" id="KW-0805">Transcription regulation</keyword>
<dbReference type="InterPro" id="IPR036388">
    <property type="entry name" value="WH-like_DNA-bd_sf"/>
</dbReference>
<dbReference type="Pfam" id="PF00126">
    <property type="entry name" value="HTH_1"/>
    <property type="match status" value="1"/>
</dbReference>
<dbReference type="PANTHER" id="PTHR30118">
    <property type="entry name" value="HTH-TYPE TRANSCRIPTIONAL REGULATOR LEUO-RELATED"/>
    <property type="match status" value="1"/>
</dbReference>
<dbReference type="InterPro" id="IPR036390">
    <property type="entry name" value="WH_DNA-bd_sf"/>
</dbReference>
<keyword evidence="4" id="KW-0238">DNA-binding</keyword>
<evidence type="ECO:0000313" key="8">
    <source>
        <dbReference type="Proteomes" id="UP000254889"/>
    </source>
</evidence>
<organism evidence="7 8">
    <name type="scientific">Pseudolabrys taiwanensis</name>
    <dbReference type="NCBI Taxonomy" id="331696"/>
    <lineage>
        <taxon>Bacteria</taxon>
        <taxon>Pseudomonadati</taxon>
        <taxon>Pseudomonadota</taxon>
        <taxon>Alphaproteobacteria</taxon>
        <taxon>Hyphomicrobiales</taxon>
        <taxon>Xanthobacteraceae</taxon>
        <taxon>Pseudolabrys</taxon>
    </lineage>
</organism>
<dbReference type="GO" id="GO:0003677">
    <property type="term" value="F:DNA binding"/>
    <property type="evidence" value="ECO:0007669"/>
    <property type="project" value="UniProtKB-KW"/>
</dbReference>
<proteinExistence type="inferred from homology"/>
<evidence type="ECO:0000256" key="2">
    <source>
        <dbReference type="ARBA" id="ARBA00022458"/>
    </source>
</evidence>
<sequence length="312" mass="35287">MINIRNIDLNLLVVFEALMQERNVTRTADRLGLSQPAISLSLRRLRESLDDPLFIRTRGGMRPTRRAEQIFSSVAQALDSVQNILQTGTSFSPNQAQRSFNVMMSDIGEIIYLPRLIQKLRQVAPGVRLSVRRLARPRVHDELASGGIDLAIGWVETTADLIRDDLFDEKFVGIVRPDHPRIGKRISLAQFASEWHLVVGRQELASDSLFLAANDKREQALARAFRQRKVAVQVPHFLAVPNIISHTDLICVVPRQLGDIYAELGQVRPATLPPGFGSFTVSQFWHKRFEKDQGSLWLRGVVRELFASPQNR</sequence>
<feature type="domain" description="HTH lysR-type" evidence="6">
    <location>
        <begin position="7"/>
        <end position="64"/>
    </location>
</feature>
<accession>A0A345ZUX8</accession>
<keyword evidence="2" id="KW-0536">Nodulation</keyword>
<name>A0A345ZUX8_9HYPH</name>
<dbReference type="Proteomes" id="UP000254889">
    <property type="component" value="Chromosome"/>
</dbReference>
<comment type="similarity">
    <text evidence="1">Belongs to the LysR transcriptional regulatory family.</text>
</comment>